<dbReference type="Proteomes" id="UP001160148">
    <property type="component" value="Unassembled WGS sequence"/>
</dbReference>
<keyword evidence="2" id="KW-1185">Reference proteome</keyword>
<comment type="caution">
    <text evidence="1">The sequence shown here is derived from an EMBL/GenBank/DDBJ whole genome shotgun (WGS) entry which is preliminary data.</text>
</comment>
<evidence type="ECO:0000313" key="1">
    <source>
        <dbReference type="EMBL" id="CAI6347041.1"/>
    </source>
</evidence>
<proteinExistence type="predicted"/>
<organism evidence="1 2">
    <name type="scientific">Macrosiphum euphorbiae</name>
    <name type="common">potato aphid</name>
    <dbReference type="NCBI Taxonomy" id="13131"/>
    <lineage>
        <taxon>Eukaryota</taxon>
        <taxon>Metazoa</taxon>
        <taxon>Ecdysozoa</taxon>
        <taxon>Arthropoda</taxon>
        <taxon>Hexapoda</taxon>
        <taxon>Insecta</taxon>
        <taxon>Pterygota</taxon>
        <taxon>Neoptera</taxon>
        <taxon>Paraneoptera</taxon>
        <taxon>Hemiptera</taxon>
        <taxon>Sternorrhyncha</taxon>
        <taxon>Aphidomorpha</taxon>
        <taxon>Aphidoidea</taxon>
        <taxon>Aphididae</taxon>
        <taxon>Macrosiphini</taxon>
        <taxon>Macrosiphum</taxon>
    </lineage>
</organism>
<reference evidence="1 2" key="1">
    <citation type="submission" date="2023-01" db="EMBL/GenBank/DDBJ databases">
        <authorList>
            <person name="Whitehead M."/>
        </authorList>
    </citation>
    <scope>NUCLEOTIDE SEQUENCE [LARGE SCALE GENOMIC DNA]</scope>
</reference>
<sequence length="122" mass="13708">MFPAIARNHRLYPPSALSAQVHILHRIRVARITKKSYLNRKQTSRNRPIKLTVVPPATQRNVNSKSKRNLTYAKVTASVPSSDQSTDFITKCLEELKSILNPLLISLTTIINKFSLPVSTVS</sequence>
<dbReference type="EMBL" id="CARXXK010000001">
    <property type="protein sequence ID" value="CAI6347041.1"/>
    <property type="molecule type" value="Genomic_DNA"/>
</dbReference>
<evidence type="ECO:0000313" key="2">
    <source>
        <dbReference type="Proteomes" id="UP001160148"/>
    </source>
</evidence>
<name>A0AAV0VZG6_9HEMI</name>
<accession>A0AAV0VZG6</accession>
<dbReference type="AlphaFoldDB" id="A0AAV0VZG6"/>
<protein>
    <submittedName>
        <fullName evidence="1">Uncharacterized protein</fullName>
    </submittedName>
</protein>
<gene>
    <name evidence="1" type="ORF">MEUPH1_LOCUS3872</name>
</gene>